<dbReference type="Proteomes" id="UP000887566">
    <property type="component" value="Unplaced"/>
</dbReference>
<sequence>MKNFSSLVAATALLTAVLALCQGASDVCLQPFSSLLGCVVGDLENRFSDILTETSGTASSRIQQCFTKNGCAAPNFDQQQAINVFLNPEWAARLDLFFDLVSQTPEAVQHCMTDYFKELARKKSEDCIREFGGETLSTFSMPPIPGLYSFKLQQIKETFFHQMLTRHSVIKCAACKNDFALTKRIIHCVKGVEAENIDGACNVRDQCAKNHLPTPTCQSRFTSVKEAACKCSATKLRVNGLKDLLNNFEEVKTGLLSGGFAEQYKQCFAVSNAPFPQAAFDKANTAVQQSLVDIAFSKNGLDLSLKYALSLAISLLKDTADQWKDLYCTSCSTPVKNGSNRIAAVFHKIAATGVVKCDSQ</sequence>
<feature type="chain" id="PRO_5036700419" evidence="1">
    <location>
        <begin position="20"/>
        <end position="360"/>
    </location>
</feature>
<proteinExistence type="predicted"/>
<protein>
    <submittedName>
        <fullName evidence="3">Uncharacterized protein</fullName>
    </submittedName>
</protein>
<reference evidence="3" key="1">
    <citation type="submission" date="2022-11" db="UniProtKB">
        <authorList>
            <consortium name="WormBaseParasite"/>
        </authorList>
    </citation>
    <scope>IDENTIFICATION</scope>
</reference>
<evidence type="ECO:0000256" key="1">
    <source>
        <dbReference type="SAM" id="SignalP"/>
    </source>
</evidence>
<organism evidence="2 3">
    <name type="scientific">Plectus sambesii</name>
    <dbReference type="NCBI Taxonomy" id="2011161"/>
    <lineage>
        <taxon>Eukaryota</taxon>
        <taxon>Metazoa</taxon>
        <taxon>Ecdysozoa</taxon>
        <taxon>Nematoda</taxon>
        <taxon>Chromadorea</taxon>
        <taxon>Plectida</taxon>
        <taxon>Plectina</taxon>
        <taxon>Plectoidea</taxon>
        <taxon>Plectidae</taxon>
        <taxon>Plectus</taxon>
    </lineage>
</organism>
<accession>A0A914W3N2</accession>
<evidence type="ECO:0000313" key="2">
    <source>
        <dbReference type="Proteomes" id="UP000887566"/>
    </source>
</evidence>
<dbReference type="AlphaFoldDB" id="A0A914W3N2"/>
<keyword evidence="1" id="KW-0732">Signal</keyword>
<feature type="signal peptide" evidence="1">
    <location>
        <begin position="1"/>
        <end position="19"/>
    </location>
</feature>
<dbReference type="WBParaSite" id="PSAMB.scaffold30size108092.g800.t1">
    <property type="protein sequence ID" value="PSAMB.scaffold30size108092.g800.t1"/>
    <property type="gene ID" value="PSAMB.scaffold30size108092.g800"/>
</dbReference>
<evidence type="ECO:0000313" key="3">
    <source>
        <dbReference type="WBParaSite" id="PSAMB.scaffold30size108092.g800.t1"/>
    </source>
</evidence>
<keyword evidence="2" id="KW-1185">Reference proteome</keyword>
<name>A0A914W3N2_9BILA</name>